<evidence type="ECO:0000256" key="1">
    <source>
        <dbReference type="SAM" id="Phobius"/>
    </source>
</evidence>
<evidence type="ECO:0000313" key="3">
    <source>
        <dbReference type="Proteomes" id="UP001143347"/>
    </source>
</evidence>
<organism evidence="2 3">
    <name type="scientific">Gordonia aquimaris</name>
    <dbReference type="NCBI Taxonomy" id="2984863"/>
    <lineage>
        <taxon>Bacteria</taxon>
        <taxon>Bacillati</taxon>
        <taxon>Actinomycetota</taxon>
        <taxon>Actinomycetes</taxon>
        <taxon>Mycobacteriales</taxon>
        <taxon>Gordoniaceae</taxon>
        <taxon>Gordonia</taxon>
    </lineage>
</organism>
<evidence type="ECO:0000313" key="2">
    <source>
        <dbReference type="EMBL" id="MCX2965514.1"/>
    </source>
</evidence>
<dbReference type="NCBIfam" id="TIGR02611">
    <property type="entry name" value="TIGR02611 family protein"/>
    <property type="match status" value="1"/>
</dbReference>
<feature type="transmembrane region" description="Helical" evidence="1">
    <location>
        <begin position="20"/>
        <end position="41"/>
    </location>
</feature>
<keyword evidence="1" id="KW-0472">Membrane</keyword>
<comment type="caution">
    <text evidence="2">The sequence shown here is derived from an EMBL/GenBank/DDBJ whole genome shotgun (WGS) entry which is preliminary data.</text>
</comment>
<dbReference type="InterPro" id="IPR019099">
    <property type="entry name" value="Uncharacterised_PGPGW_TM"/>
</dbReference>
<reference evidence="2" key="1">
    <citation type="submission" date="2022-10" db="EMBL/GenBank/DDBJ databases">
        <title>WGS of marine actinomycetes from Thailand.</title>
        <authorList>
            <person name="Thawai C."/>
        </authorList>
    </citation>
    <scope>NUCLEOTIDE SEQUENCE</scope>
    <source>
        <strain evidence="2">SW21</strain>
    </source>
</reference>
<keyword evidence="3" id="KW-1185">Reference proteome</keyword>
<proteinExistence type="predicted"/>
<dbReference type="EMBL" id="JAPKFM010000016">
    <property type="protein sequence ID" value="MCX2965514.1"/>
    <property type="molecule type" value="Genomic_DNA"/>
</dbReference>
<keyword evidence="1" id="KW-0812">Transmembrane</keyword>
<dbReference type="Proteomes" id="UP001143347">
    <property type="component" value="Unassembled WGS sequence"/>
</dbReference>
<dbReference type="AlphaFoldDB" id="A0A9X3D5L0"/>
<dbReference type="RefSeq" id="WP_235722371.1">
    <property type="nucleotide sequence ID" value="NZ_JAPKFM010000016.1"/>
</dbReference>
<sequence length="132" mass="14620">MRVWARQRRYVIRQNPTLNLGYRVAIGVVGTLVLAGGVVAIPYPGPGWLIVFVGLGILASEFGWAHRLLTFARGKYDAWMVWIGRQHWSVQAVFWLGTAAVVVVTLWLLGAVGMVAGWFNIDADWLSSPILS</sequence>
<dbReference type="Pfam" id="PF09656">
    <property type="entry name" value="PGPGW"/>
    <property type="match status" value="1"/>
</dbReference>
<name>A0A9X3D5L0_9ACTN</name>
<gene>
    <name evidence="2" type="ORF">OSB52_15590</name>
</gene>
<feature type="transmembrane region" description="Helical" evidence="1">
    <location>
        <begin position="47"/>
        <end position="72"/>
    </location>
</feature>
<accession>A0A9X3D5L0</accession>
<feature type="transmembrane region" description="Helical" evidence="1">
    <location>
        <begin position="93"/>
        <end position="119"/>
    </location>
</feature>
<keyword evidence="1" id="KW-1133">Transmembrane helix</keyword>
<dbReference type="InterPro" id="IPR013434">
    <property type="entry name" value="CHP02611"/>
</dbReference>
<protein>
    <submittedName>
        <fullName evidence="2">TIGR02611 family protein</fullName>
    </submittedName>
</protein>